<accession>A0A6J6KI99</accession>
<protein>
    <submittedName>
        <fullName evidence="1">Unannotated protein</fullName>
    </submittedName>
</protein>
<sequence>MRLSIINFAGTARTDVAVGTLSDPSMLATTRPATPRSGSTVASSGDAKTGAGLTTACAGVGCDVVDAAGVTTCCVAIGVCAAGATGVAGAAGAACATGVCTGVAGAAGVTAA</sequence>
<name>A0A6J6KI99_9ZZZZ</name>
<proteinExistence type="predicted"/>
<reference evidence="1" key="1">
    <citation type="submission" date="2020-05" db="EMBL/GenBank/DDBJ databases">
        <authorList>
            <person name="Chiriac C."/>
            <person name="Salcher M."/>
            <person name="Ghai R."/>
            <person name="Kavagutti S V."/>
        </authorList>
    </citation>
    <scope>NUCLEOTIDE SEQUENCE</scope>
</reference>
<evidence type="ECO:0000313" key="1">
    <source>
        <dbReference type="EMBL" id="CAB4648758.1"/>
    </source>
</evidence>
<dbReference type="AlphaFoldDB" id="A0A6J6KI99"/>
<organism evidence="1">
    <name type="scientific">freshwater metagenome</name>
    <dbReference type="NCBI Taxonomy" id="449393"/>
    <lineage>
        <taxon>unclassified sequences</taxon>
        <taxon>metagenomes</taxon>
        <taxon>ecological metagenomes</taxon>
    </lineage>
</organism>
<gene>
    <name evidence="1" type="ORF">UFOPK2162_00902</name>
</gene>
<dbReference type="EMBL" id="CAEZVZ010000137">
    <property type="protein sequence ID" value="CAB4648758.1"/>
    <property type="molecule type" value="Genomic_DNA"/>
</dbReference>